<keyword evidence="7" id="KW-0690">Ribosome biogenesis</keyword>
<dbReference type="SUPFAM" id="SSF52540">
    <property type="entry name" value="P-loop containing nucleoside triphosphate hydrolases"/>
    <property type="match status" value="1"/>
</dbReference>
<keyword evidence="13" id="KW-1185">Reference proteome</keyword>
<dbReference type="NCBIfam" id="NF000908">
    <property type="entry name" value="PRK00089.1"/>
    <property type="match status" value="1"/>
</dbReference>
<keyword evidence="3" id="KW-0997">Cell inner membrane</keyword>
<feature type="binding site" evidence="7">
    <location>
        <begin position="123"/>
        <end position="126"/>
    </location>
    <ligand>
        <name>GTP</name>
        <dbReference type="ChEBI" id="CHEBI:37565"/>
    </ligand>
</feature>
<evidence type="ECO:0000313" key="12">
    <source>
        <dbReference type="EMBL" id="EMS81144.1"/>
    </source>
</evidence>
<keyword evidence="6 7" id="KW-0342">GTP-binding</keyword>
<evidence type="ECO:0000256" key="2">
    <source>
        <dbReference type="ARBA" id="ARBA00020484"/>
    </source>
</evidence>
<dbReference type="PANTHER" id="PTHR42698">
    <property type="entry name" value="GTPASE ERA"/>
    <property type="match status" value="1"/>
</dbReference>
<keyword evidence="7" id="KW-0963">Cytoplasm</keyword>
<evidence type="ECO:0000256" key="8">
    <source>
        <dbReference type="PROSITE-ProRule" id="PRU01050"/>
    </source>
</evidence>
<dbReference type="PATRIC" id="fig|1286635.3.peg.299"/>
<comment type="caution">
    <text evidence="12">The sequence shown here is derived from an EMBL/GenBank/DDBJ whole genome shotgun (WGS) entry which is preliminary data.</text>
</comment>
<dbReference type="InterPro" id="IPR009019">
    <property type="entry name" value="KH_sf_prok-type"/>
</dbReference>
<organism evidence="12 13">
    <name type="scientific">Desulfotignum phosphitoxidans DSM 13687</name>
    <dbReference type="NCBI Taxonomy" id="1286635"/>
    <lineage>
        <taxon>Bacteria</taxon>
        <taxon>Pseudomonadati</taxon>
        <taxon>Thermodesulfobacteriota</taxon>
        <taxon>Desulfobacteria</taxon>
        <taxon>Desulfobacterales</taxon>
        <taxon>Desulfobacteraceae</taxon>
        <taxon>Desulfotignum</taxon>
    </lineage>
</organism>
<keyword evidence="4 7" id="KW-0547">Nucleotide-binding</keyword>
<feature type="domain" description="KH type-2" evidence="10">
    <location>
        <begin position="196"/>
        <end position="280"/>
    </location>
</feature>
<dbReference type="InterPro" id="IPR006073">
    <property type="entry name" value="GTP-bd"/>
</dbReference>
<keyword evidence="7" id="KW-0472">Membrane</keyword>
<dbReference type="GO" id="GO:0003924">
    <property type="term" value="F:GTPase activity"/>
    <property type="evidence" value="ECO:0007669"/>
    <property type="project" value="UniProtKB-UniRule"/>
</dbReference>
<dbReference type="Pfam" id="PF01926">
    <property type="entry name" value="MMR_HSR1"/>
    <property type="match status" value="1"/>
</dbReference>
<feature type="region of interest" description="G5" evidence="8">
    <location>
        <begin position="152"/>
        <end position="154"/>
    </location>
</feature>
<name>S0G5I7_9BACT</name>
<keyword evidence="7" id="KW-0699">rRNA-binding</keyword>
<feature type="region of interest" description="G3" evidence="8">
    <location>
        <begin position="61"/>
        <end position="64"/>
    </location>
</feature>
<keyword evidence="7" id="KW-1003">Cell membrane</keyword>
<dbReference type="CDD" id="cd22534">
    <property type="entry name" value="KH-II_Era"/>
    <property type="match status" value="1"/>
</dbReference>
<comment type="function">
    <text evidence="7">An essential GTPase that binds both GDP and GTP, with rapid nucleotide exchange. Plays a role in 16S rRNA processing and 30S ribosomal subunit biogenesis and possibly also in cell cycle regulation and energy metabolism.</text>
</comment>
<dbReference type="RefSeq" id="WP_006963802.1">
    <property type="nucleotide sequence ID" value="NZ_APJX01000001.1"/>
</dbReference>
<dbReference type="AlphaFoldDB" id="S0G5I7"/>
<dbReference type="GO" id="GO:0005525">
    <property type="term" value="F:GTP binding"/>
    <property type="evidence" value="ECO:0007669"/>
    <property type="project" value="UniProtKB-UniRule"/>
</dbReference>
<dbReference type="InterPro" id="IPR015946">
    <property type="entry name" value="KH_dom-like_a/b"/>
</dbReference>
<dbReference type="Proteomes" id="UP000014216">
    <property type="component" value="Unassembled WGS sequence"/>
</dbReference>
<dbReference type="InterPro" id="IPR005662">
    <property type="entry name" value="GTPase_Era-like"/>
</dbReference>
<dbReference type="Gene3D" id="3.40.50.300">
    <property type="entry name" value="P-loop containing nucleotide triphosphate hydrolases"/>
    <property type="match status" value="1"/>
</dbReference>
<dbReference type="InterPro" id="IPR030388">
    <property type="entry name" value="G_ERA_dom"/>
</dbReference>
<evidence type="ECO:0000256" key="9">
    <source>
        <dbReference type="RuleBase" id="RU003761"/>
    </source>
</evidence>
<evidence type="ECO:0000259" key="11">
    <source>
        <dbReference type="PROSITE" id="PS51713"/>
    </source>
</evidence>
<comment type="similarity">
    <text evidence="1 7 8 9">Belongs to the TRAFAC class TrmE-Era-EngA-EngB-Septin-like GTPase superfamily. Era GTPase family.</text>
</comment>
<dbReference type="GO" id="GO:0000028">
    <property type="term" value="P:ribosomal small subunit assembly"/>
    <property type="evidence" value="ECO:0007669"/>
    <property type="project" value="TreeGrafter"/>
</dbReference>
<feature type="region of interest" description="G2" evidence="8">
    <location>
        <begin position="40"/>
        <end position="44"/>
    </location>
</feature>
<dbReference type="NCBIfam" id="TIGR00436">
    <property type="entry name" value="era"/>
    <property type="match status" value="1"/>
</dbReference>
<dbReference type="Gene3D" id="3.30.300.20">
    <property type="match status" value="1"/>
</dbReference>
<evidence type="ECO:0000256" key="7">
    <source>
        <dbReference type="HAMAP-Rule" id="MF_00367"/>
    </source>
</evidence>
<dbReference type="GO" id="GO:0043024">
    <property type="term" value="F:ribosomal small subunit binding"/>
    <property type="evidence" value="ECO:0007669"/>
    <property type="project" value="TreeGrafter"/>
</dbReference>
<keyword evidence="5 7" id="KW-0694">RNA-binding</keyword>
<feature type="region of interest" description="G1" evidence="8">
    <location>
        <begin position="14"/>
        <end position="21"/>
    </location>
</feature>
<dbReference type="SUPFAM" id="SSF54814">
    <property type="entry name" value="Prokaryotic type KH domain (KH-domain type II)"/>
    <property type="match status" value="1"/>
</dbReference>
<dbReference type="InterPro" id="IPR005225">
    <property type="entry name" value="Small_GTP-bd"/>
</dbReference>
<evidence type="ECO:0000256" key="3">
    <source>
        <dbReference type="ARBA" id="ARBA00022519"/>
    </source>
</evidence>
<dbReference type="PANTHER" id="PTHR42698:SF1">
    <property type="entry name" value="GTPASE ERA, MITOCHONDRIAL"/>
    <property type="match status" value="1"/>
</dbReference>
<proteinExistence type="inferred from homology"/>
<dbReference type="InterPro" id="IPR004044">
    <property type="entry name" value="KH_dom_type_2"/>
</dbReference>
<dbReference type="NCBIfam" id="TIGR00231">
    <property type="entry name" value="small_GTP"/>
    <property type="match status" value="1"/>
</dbReference>
<reference evidence="12 13" key="1">
    <citation type="journal article" date="2013" name="Genome Announc.">
        <title>Draft Genome Sequence of Desulfotignum phosphitoxidans DSM 13687 Strain FiPS-3.</title>
        <authorList>
            <person name="Poehlein A."/>
            <person name="Daniel R."/>
            <person name="Simeonova D.D."/>
        </authorList>
    </citation>
    <scope>NUCLEOTIDE SEQUENCE [LARGE SCALE GENOMIC DNA]</scope>
    <source>
        <strain evidence="12 13">DSM 13687</strain>
    </source>
</reference>
<evidence type="ECO:0000256" key="5">
    <source>
        <dbReference type="ARBA" id="ARBA00022884"/>
    </source>
</evidence>
<dbReference type="EMBL" id="APJX01000001">
    <property type="protein sequence ID" value="EMS81144.1"/>
    <property type="molecule type" value="Genomic_DNA"/>
</dbReference>
<evidence type="ECO:0000256" key="4">
    <source>
        <dbReference type="ARBA" id="ARBA00022741"/>
    </source>
</evidence>
<feature type="domain" description="Era-type G" evidence="11">
    <location>
        <begin position="6"/>
        <end position="173"/>
    </location>
</feature>
<dbReference type="HAMAP" id="MF_00367">
    <property type="entry name" value="GTPase_Era"/>
    <property type="match status" value="1"/>
</dbReference>
<dbReference type="InterPro" id="IPR027417">
    <property type="entry name" value="P-loop_NTPase"/>
</dbReference>
<dbReference type="GO" id="GO:0005829">
    <property type="term" value="C:cytosol"/>
    <property type="evidence" value="ECO:0007669"/>
    <property type="project" value="TreeGrafter"/>
</dbReference>
<dbReference type="PROSITE" id="PS51713">
    <property type="entry name" value="G_ERA"/>
    <property type="match status" value="1"/>
</dbReference>
<dbReference type="Pfam" id="PF07650">
    <property type="entry name" value="KH_2"/>
    <property type="match status" value="1"/>
</dbReference>
<dbReference type="CDD" id="cd04163">
    <property type="entry name" value="Era"/>
    <property type="match status" value="1"/>
</dbReference>
<evidence type="ECO:0000256" key="6">
    <source>
        <dbReference type="ARBA" id="ARBA00023134"/>
    </source>
</evidence>
<feature type="region of interest" description="G4" evidence="8">
    <location>
        <begin position="123"/>
        <end position="126"/>
    </location>
</feature>
<dbReference type="GO" id="GO:0005886">
    <property type="term" value="C:plasma membrane"/>
    <property type="evidence" value="ECO:0007669"/>
    <property type="project" value="UniProtKB-SubCell"/>
</dbReference>
<sequence>MQKEFRSGFAAIIGAPNAGKSTLLNQVLGQKISITSKKPQTTRDRILGIINRPESQIVFVDTPGIHKSGTLLNQRIVDQALQAVEDVDLVLFMVDAASCNHAAENMIVARLKQVRKPVLLVLNKIDVAGKQTVFERTKAMTPVFEFAAVVPISARQNIQVDRLMDEVENHLPAGPRLFPEDTFTDVTEKFLVKEIIREKVFRLTGMEIPYSSAVTVDAFEVEKNLIVIHASIHVVRDSQKGIIIGKKGAMLSAIGTRARKDIEKMLGKKVLLKLFVKVTKDWVSNQRILNEFGY</sequence>
<evidence type="ECO:0000259" key="10">
    <source>
        <dbReference type="PROSITE" id="PS50823"/>
    </source>
</evidence>
<dbReference type="PROSITE" id="PS50823">
    <property type="entry name" value="KH_TYPE_2"/>
    <property type="match status" value="1"/>
</dbReference>
<comment type="subcellular location">
    <subcellularLocation>
        <location evidence="7">Cytoplasm</location>
    </subcellularLocation>
    <subcellularLocation>
        <location evidence="7">Cell membrane</location>
        <topology evidence="7">Peripheral membrane protein</topology>
    </subcellularLocation>
</comment>
<gene>
    <name evidence="7 12" type="primary">era</name>
    <name evidence="12" type="ORF">Dpo_1c02830</name>
</gene>
<evidence type="ECO:0000256" key="1">
    <source>
        <dbReference type="ARBA" id="ARBA00007921"/>
    </source>
</evidence>
<dbReference type="PRINTS" id="PR00326">
    <property type="entry name" value="GTP1OBG"/>
</dbReference>
<comment type="subunit">
    <text evidence="7">Monomer.</text>
</comment>
<dbReference type="FunFam" id="3.40.50.300:FF:000094">
    <property type="entry name" value="GTPase Era"/>
    <property type="match status" value="1"/>
</dbReference>
<protein>
    <recommendedName>
        <fullName evidence="2 7">GTPase Era</fullName>
    </recommendedName>
</protein>
<feature type="binding site" evidence="7">
    <location>
        <begin position="14"/>
        <end position="21"/>
    </location>
    <ligand>
        <name>GTP</name>
        <dbReference type="ChEBI" id="CHEBI:37565"/>
    </ligand>
</feature>
<dbReference type="GO" id="GO:0070181">
    <property type="term" value="F:small ribosomal subunit rRNA binding"/>
    <property type="evidence" value="ECO:0007669"/>
    <property type="project" value="UniProtKB-UniRule"/>
</dbReference>
<feature type="binding site" evidence="7">
    <location>
        <begin position="61"/>
        <end position="65"/>
    </location>
    <ligand>
        <name>GTP</name>
        <dbReference type="ChEBI" id="CHEBI:37565"/>
    </ligand>
</feature>
<evidence type="ECO:0000313" key="13">
    <source>
        <dbReference type="Proteomes" id="UP000014216"/>
    </source>
</evidence>
<accession>S0G5I7</accession>